<evidence type="ECO:0000256" key="3">
    <source>
        <dbReference type="ARBA" id="ARBA00022989"/>
    </source>
</evidence>
<name>A0A2U8I7B7_9GAMM</name>
<dbReference type="Proteomes" id="UP000261875">
    <property type="component" value="Chromosome"/>
</dbReference>
<dbReference type="GO" id="GO:0016020">
    <property type="term" value="C:membrane"/>
    <property type="evidence" value="ECO:0007669"/>
    <property type="project" value="UniProtKB-SubCell"/>
</dbReference>
<dbReference type="RefSeq" id="WP_072550522.1">
    <property type="nucleotide sequence ID" value="NZ_CP021659.1"/>
</dbReference>
<feature type="transmembrane region" description="Helical" evidence="6">
    <location>
        <begin position="212"/>
        <end position="233"/>
    </location>
</feature>
<dbReference type="GO" id="GO:0030255">
    <property type="term" value="P:protein secretion by the type IV secretion system"/>
    <property type="evidence" value="ECO:0007669"/>
    <property type="project" value="InterPro"/>
</dbReference>
<evidence type="ECO:0000256" key="2">
    <source>
        <dbReference type="ARBA" id="ARBA00022692"/>
    </source>
</evidence>
<evidence type="ECO:0000256" key="5">
    <source>
        <dbReference type="SAM" id="MobiDB-lite"/>
    </source>
</evidence>
<comment type="subcellular location">
    <subcellularLocation>
        <location evidence="1">Membrane</location>
        <topology evidence="1">Multi-pass membrane protein</topology>
    </subcellularLocation>
</comment>
<gene>
    <name evidence="8" type="primary">trbL</name>
    <name evidence="8" type="ORF">CCS41_12235</name>
</gene>
<feature type="chain" id="PRO_5016026700" evidence="7">
    <location>
        <begin position="27"/>
        <end position="445"/>
    </location>
</feature>
<dbReference type="STRING" id="1878942.GCA_900128755_00157"/>
<protein>
    <submittedName>
        <fullName evidence="8">P-type conjugative transfer protein TrbL</fullName>
    </submittedName>
</protein>
<evidence type="ECO:0000256" key="1">
    <source>
        <dbReference type="ARBA" id="ARBA00004141"/>
    </source>
</evidence>
<feature type="signal peptide" evidence="7">
    <location>
        <begin position="1"/>
        <end position="26"/>
    </location>
</feature>
<reference evidence="8 9" key="1">
    <citation type="submission" date="2017-05" db="EMBL/GenBank/DDBJ databases">
        <title>Genome sequence of Candidatus Fukatsuia symbiotica and Candidatus Hamiltonella defensa from Acyrthosiphon pisum strain 5D.</title>
        <authorList>
            <person name="Patel V.A."/>
            <person name="Chevignon G."/>
            <person name="Russell J.A."/>
            <person name="Oliver K.M."/>
        </authorList>
    </citation>
    <scope>NUCLEOTIDE SEQUENCE [LARGE SCALE GENOMIC DNA]</scope>
    <source>
        <strain evidence="8 9">5D</strain>
    </source>
</reference>
<keyword evidence="3 6" id="KW-1133">Transmembrane helix</keyword>
<feature type="compositionally biased region" description="Polar residues" evidence="5">
    <location>
        <begin position="371"/>
        <end position="417"/>
    </location>
</feature>
<dbReference type="InterPro" id="IPR007688">
    <property type="entry name" value="Conjugal_tfr_TrbL/VirB6"/>
</dbReference>
<accession>A0A2U8I7B7</accession>
<dbReference type="OrthoDB" id="8525003at2"/>
<evidence type="ECO:0000256" key="7">
    <source>
        <dbReference type="SAM" id="SignalP"/>
    </source>
</evidence>
<keyword evidence="7" id="KW-0732">Signal</keyword>
<proteinExistence type="predicted"/>
<sequence length="445" mass="46341">MNKRILGVLSVATFGLIFFYSVSAYAAPMDTNVFDKILSRYQNAASAWGTVMVEYATWLFWGLVLISMVWTYGMMILRKADIQEFFAETVRFFGVTGFFWWILVNGPAIGDTIIKSMWQIGSKAIGIKTEFTPGGVVQIGFDIFFKVLDQSSIWSPVDSAMGILISIVILFVLTLIGINLLLLFISAWILIYGGVFFLGFGGSRWTSDIAISFYKTVLSVGAQLMAMLLLIGIGKTFIDQYYADMGGGANLKELGIMFVASIMLFFLTNKIPPLIGSIIDNGNFGGAGLSGNFTGGAVGMAAATGGAMALTGATNIVGGGSSTLQTAFQSAQQMAGGSGILSGGSSGGGGGTGGSSGFASAMASSGGFTADVSTKSAQQGTAPNPQPSQHAQNLMANAGSDNNSTGSSSVQQQTDVSANAPPVVSQAKPLVAGMNEEAAAFVNKN</sequence>
<evidence type="ECO:0000256" key="4">
    <source>
        <dbReference type="ARBA" id="ARBA00023136"/>
    </source>
</evidence>
<feature type="transmembrane region" description="Helical" evidence="6">
    <location>
        <begin position="89"/>
        <end position="109"/>
    </location>
</feature>
<organism evidence="8 9">
    <name type="scientific">Candidatus Fukatsuia symbiotica</name>
    <dbReference type="NCBI Taxonomy" id="1878942"/>
    <lineage>
        <taxon>Bacteria</taxon>
        <taxon>Pseudomonadati</taxon>
        <taxon>Pseudomonadota</taxon>
        <taxon>Gammaproteobacteria</taxon>
        <taxon>Enterobacterales</taxon>
        <taxon>Yersiniaceae</taxon>
        <taxon>Candidatus Fukatsuia</taxon>
    </lineage>
</organism>
<dbReference type="KEGG" id="fsm:CCS41_12235"/>
<feature type="region of interest" description="Disordered" evidence="5">
    <location>
        <begin position="370"/>
        <end position="422"/>
    </location>
</feature>
<evidence type="ECO:0000256" key="6">
    <source>
        <dbReference type="SAM" id="Phobius"/>
    </source>
</evidence>
<feature type="transmembrane region" description="Helical" evidence="6">
    <location>
        <begin position="153"/>
        <end position="173"/>
    </location>
</feature>
<evidence type="ECO:0000313" key="9">
    <source>
        <dbReference type="Proteomes" id="UP000261875"/>
    </source>
</evidence>
<feature type="transmembrane region" description="Helical" evidence="6">
    <location>
        <begin position="254"/>
        <end position="271"/>
    </location>
</feature>
<dbReference type="AlphaFoldDB" id="A0A2U8I7B7"/>
<evidence type="ECO:0000313" key="8">
    <source>
        <dbReference type="EMBL" id="AWK15066.1"/>
    </source>
</evidence>
<dbReference type="EMBL" id="CP021659">
    <property type="protein sequence ID" value="AWK15066.1"/>
    <property type="molecule type" value="Genomic_DNA"/>
</dbReference>
<keyword evidence="2 6" id="KW-0812">Transmembrane</keyword>
<keyword evidence="4 6" id="KW-0472">Membrane</keyword>
<dbReference type="NCBIfam" id="TIGR02783">
    <property type="entry name" value="TrbL_P"/>
    <property type="match status" value="1"/>
</dbReference>
<feature type="transmembrane region" description="Helical" evidence="6">
    <location>
        <begin position="58"/>
        <end position="77"/>
    </location>
</feature>
<dbReference type="Pfam" id="PF04610">
    <property type="entry name" value="TrbL"/>
    <property type="match status" value="1"/>
</dbReference>
<feature type="transmembrane region" description="Helical" evidence="6">
    <location>
        <begin position="180"/>
        <end position="200"/>
    </location>
</feature>
<keyword evidence="9" id="KW-1185">Reference proteome</keyword>
<dbReference type="InterPro" id="IPR014150">
    <property type="entry name" value="Conjugal_tfr_TrbL"/>
</dbReference>